<evidence type="ECO:0000256" key="2">
    <source>
        <dbReference type="ARBA" id="ARBA00023125"/>
    </source>
</evidence>
<dbReference type="GO" id="GO:0003677">
    <property type="term" value="F:DNA binding"/>
    <property type="evidence" value="ECO:0007669"/>
    <property type="project" value="UniProtKB-UniRule"/>
</dbReference>
<gene>
    <name evidence="6" type="ordered locus">Reut_C6284</name>
</gene>
<dbReference type="PANTHER" id="PTHR47506">
    <property type="entry name" value="TRANSCRIPTIONAL REGULATORY PROTEIN"/>
    <property type="match status" value="1"/>
</dbReference>
<keyword evidence="6" id="KW-0614">Plasmid</keyword>
<dbReference type="OrthoDB" id="9809772at2"/>
<feature type="DNA-binding region" description="H-T-H motif" evidence="4">
    <location>
        <begin position="29"/>
        <end position="48"/>
    </location>
</feature>
<evidence type="ECO:0000313" key="6">
    <source>
        <dbReference type="EMBL" id="AAZ65588.1"/>
    </source>
</evidence>
<dbReference type="PROSITE" id="PS50977">
    <property type="entry name" value="HTH_TETR_2"/>
    <property type="match status" value="1"/>
</dbReference>
<accession>Q46MN9</accession>
<dbReference type="Pfam" id="PF00440">
    <property type="entry name" value="TetR_N"/>
    <property type="match status" value="1"/>
</dbReference>
<feature type="domain" description="HTH tetR-type" evidence="5">
    <location>
        <begin position="6"/>
        <end position="66"/>
    </location>
</feature>
<organism evidence="6">
    <name type="scientific">Cupriavidus pinatubonensis (strain JMP 134 / LMG 1197)</name>
    <name type="common">Cupriavidus necator (strain JMP 134)</name>
    <dbReference type="NCBI Taxonomy" id="264198"/>
    <lineage>
        <taxon>Bacteria</taxon>
        <taxon>Pseudomonadati</taxon>
        <taxon>Pseudomonadota</taxon>
        <taxon>Betaproteobacteria</taxon>
        <taxon>Burkholderiales</taxon>
        <taxon>Burkholderiaceae</taxon>
        <taxon>Cupriavidus</taxon>
    </lineage>
</organism>
<dbReference type="Pfam" id="PF21993">
    <property type="entry name" value="TetR_C_13_2"/>
    <property type="match status" value="1"/>
</dbReference>
<dbReference type="HOGENOM" id="CLU_069356_28_1_4"/>
<dbReference type="PANTHER" id="PTHR47506:SF3">
    <property type="entry name" value="HTH-TYPE TRANSCRIPTIONAL REGULATOR LMRA"/>
    <property type="match status" value="1"/>
</dbReference>
<dbReference type="AlphaFoldDB" id="Q46MN9"/>
<evidence type="ECO:0000256" key="3">
    <source>
        <dbReference type="ARBA" id="ARBA00023163"/>
    </source>
</evidence>
<reference evidence="6" key="1">
    <citation type="submission" date="2005-08" db="EMBL/GenBank/DDBJ databases">
        <title>Complete sequence of a megaplasmid of Ralstonia eutropha JMP134.</title>
        <authorList>
            <person name="Copeland A."/>
            <person name="Lucas S."/>
            <person name="Lapidus A."/>
            <person name="Barry K."/>
            <person name="Detter J.C."/>
            <person name="Glavina T."/>
            <person name="Hammon N."/>
            <person name="Israni S."/>
            <person name="Pitluck S."/>
            <person name="Goltsman E."/>
            <person name="Martinez M."/>
            <person name="Vergez L."/>
            <person name="Larimer F."/>
            <person name="Land M."/>
            <person name="Lykidis A."/>
            <person name="Richardson P."/>
        </authorList>
    </citation>
    <scope>NUCLEOTIDE SEQUENCE [LARGE SCALE GENOMIC DNA]</scope>
    <source>
        <strain evidence="6">JMP134</strain>
        <plasmid evidence="6">megaplasmid</plasmid>
    </source>
</reference>
<evidence type="ECO:0000259" key="5">
    <source>
        <dbReference type="PROSITE" id="PS50977"/>
    </source>
</evidence>
<dbReference type="SUPFAM" id="SSF46689">
    <property type="entry name" value="Homeodomain-like"/>
    <property type="match status" value="1"/>
</dbReference>
<dbReference type="InterPro" id="IPR054156">
    <property type="entry name" value="YxaF_TetR_C"/>
</dbReference>
<name>Q46MN9_CUPPJ</name>
<dbReference type="InterPro" id="IPR001647">
    <property type="entry name" value="HTH_TetR"/>
</dbReference>
<proteinExistence type="predicted"/>
<keyword evidence="3" id="KW-0804">Transcription</keyword>
<protein>
    <submittedName>
        <fullName evidence="6">Transcriptional regulator, TetR family</fullName>
    </submittedName>
</protein>
<sequence>MTSPQASARDRLVFAAADMLRRRGLNATSIREVAKHANAPLGSTYHYFPGGKNQMVAEAIAMVGAYVSQMFRAGLQAGIVEGIGEFFLFWREVVLRTDYRAGCPVLAVAVAEPESDLDRSLLESAAKVFDDWQALIIASLQMSRVGENQARQSAQLVIAATEGAIALCRATRSVEPLDNVATQLTQYLEIILAKH</sequence>
<evidence type="ECO:0000256" key="4">
    <source>
        <dbReference type="PROSITE-ProRule" id="PRU00335"/>
    </source>
</evidence>
<geneLocation type="plasmid" evidence="6">
    <name>megaplasmid</name>
</geneLocation>
<keyword evidence="1" id="KW-0805">Transcription regulation</keyword>
<dbReference type="EMBL" id="CP000092">
    <property type="protein sequence ID" value="AAZ65588.1"/>
    <property type="molecule type" value="Genomic_DNA"/>
</dbReference>
<dbReference type="DNASU" id="3607755"/>
<dbReference type="KEGG" id="reu:Reut_C6284"/>
<dbReference type="InterPro" id="IPR009057">
    <property type="entry name" value="Homeodomain-like_sf"/>
</dbReference>
<keyword evidence="2 4" id="KW-0238">DNA-binding</keyword>
<evidence type="ECO:0000256" key="1">
    <source>
        <dbReference type="ARBA" id="ARBA00023015"/>
    </source>
</evidence>
<dbReference type="InterPro" id="IPR036271">
    <property type="entry name" value="Tet_transcr_reg_TetR-rel_C_sf"/>
</dbReference>
<dbReference type="eggNOG" id="COG1309">
    <property type="taxonomic scope" value="Bacteria"/>
</dbReference>
<dbReference type="Gene3D" id="1.10.357.10">
    <property type="entry name" value="Tetracycline Repressor, domain 2"/>
    <property type="match status" value="1"/>
</dbReference>
<dbReference type="SUPFAM" id="SSF48498">
    <property type="entry name" value="Tetracyclin repressor-like, C-terminal domain"/>
    <property type="match status" value="1"/>
</dbReference>